<dbReference type="InterPro" id="IPR036259">
    <property type="entry name" value="MFS_trans_sf"/>
</dbReference>
<reference evidence="7" key="1">
    <citation type="submission" date="2016-08" db="EMBL/GenBank/DDBJ databases">
        <title>Sequencing, Assembly and Comparative Genomics of S. aureofaciens ATCC 10762.</title>
        <authorList>
            <person name="Gradnigo J.S."/>
            <person name="Johnson N."/>
            <person name="Somerville G.A."/>
        </authorList>
    </citation>
    <scope>NUCLEOTIDE SEQUENCE [LARGE SCALE GENOMIC DNA]</scope>
    <source>
        <strain evidence="7">ATCC 10762</strain>
    </source>
</reference>
<dbReference type="KEGG" id="kau:B6264_03160"/>
<keyword evidence="8" id="KW-1185">Reference proteome</keyword>
<dbReference type="SUPFAM" id="SSF103473">
    <property type="entry name" value="MFS general substrate transporter"/>
    <property type="match status" value="1"/>
</dbReference>
<keyword evidence="5" id="KW-0472">Membrane</keyword>
<evidence type="ECO:0000313" key="8">
    <source>
        <dbReference type="Proteomes" id="UP000037395"/>
    </source>
</evidence>
<name>A0A1E7NAU3_KITAU</name>
<gene>
    <name evidence="7" type="ORF">HS99_0024830</name>
</gene>
<protein>
    <recommendedName>
        <fullName evidence="6">Major facilitator superfamily (MFS) profile domain-containing protein</fullName>
    </recommendedName>
</protein>
<dbReference type="RefSeq" id="WP_030557050.1">
    <property type="nucleotide sequence ID" value="NZ_BMUB01000036.1"/>
</dbReference>
<evidence type="ECO:0000256" key="2">
    <source>
        <dbReference type="ARBA" id="ARBA00022475"/>
    </source>
</evidence>
<dbReference type="Proteomes" id="UP000037395">
    <property type="component" value="Unassembled WGS sequence"/>
</dbReference>
<accession>A0A1E7NAU3</accession>
<dbReference type="GO" id="GO:0022857">
    <property type="term" value="F:transmembrane transporter activity"/>
    <property type="evidence" value="ECO:0007669"/>
    <property type="project" value="InterPro"/>
</dbReference>
<comment type="caution">
    <text evidence="7">The sequence shown here is derived from an EMBL/GenBank/DDBJ whole genome shotgun (WGS) entry which is preliminary data.</text>
</comment>
<evidence type="ECO:0000256" key="3">
    <source>
        <dbReference type="ARBA" id="ARBA00022692"/>
    </source>
</evidence>
<feature type="domain" description="Major facilitator superfamily (MFS) profile" evidence="6">
    <location>
        <begin position="4"/>
        <end position="378"/>
    </location>
</feature>
<sequence length="393" mass="39793">MRIPLLALAAGAFGIGTTEFAMMGLLPDIAADFHTSIPTAGYLISAYALGVVVGAPLLAGLLLRLSYRSALLVMMALFAVGHALSAFSSDFALLLATRFLTALQHGAFFGVGAIVAATLVPAQQRARAVSMMFSGLTVANIVGVPLSPLLADHLGWRSTFWLLSVIGLLCLLGIAVTIPAQGRPKAVSFRSELRAFRRRQLWLALATTALGYGGVFAAYSYVSPMITNLTGSGTGAVAVVLCLFGIGMTAGNYLGGRLADRNRRTALGGALAVLTVALFALSVTAHWLVPAAATVLLIGAASSAAVPSLQTWVMDEGGEAATLASASIHSAFNLGNALGAALGGAAITADLGYTAPGWVGALMAIGALGCALAAGPSLTAGRVAVAEPAQQAT</sequence>
<dbReference type="InterPro" id="IPR020846">
    <property type="entry name" value="MFS_dom"/>
</dbReference>
<evidence type="ECO:0000259" key="6">
    <source>
        <dbReference type="PROSITE" id="PS50850"/>
    </source>
</evidence>
<keyword evidence="4" id="KW-1133">Transmembrane helix</keyword>
<dbReference type="AlphaFoldDB" id="A0A1E7NAU3"/>
<dbReference type="InterPro" id="IPR011701">
    <property type="entry name" value="MFS"/>
</dbReference>
<dbReference type="CDD" id="cd17324">
    <property type="entry name" value="MFS_NepI_like"/>
    <property type="match status" value="1"/>
</dbReference>
<organism evidence="7 8">
    <name type="scientific">Kitasatospora aureofaciens</name>
    <name type="common">Streptomyces aureofaciens</name>
    <dbReference type="NCBI Taxonomy" id="1894"/>
    <lineage>
        <taxon>Bacteria</taxon>
        <taxon>Bacillati</taxon>
        <taxon>Actinomycetota</taxon>
        <taxon>Actinomycetes</taxon>
        <taxon>Kitasatosporales</taxon>
        <taxon>Streptomycetaceae</taxon>
        <taxon>Kitasatospora</taxon>
    </lineage>
</organism>
<evidence type="ECO:0000256" key="4">
    <source>
        <dbReference type="ARBA" id="ARBA00022989"/>
    </source>
</evidence>
<dbReference type="Pfam" id="PF07690">
    <property type="entry name" value="MFS_1"/>
    <property type="match status" value="1"/>
</dbReference>
<keyword evidence="3" id="KW-0812">Transmembrane</keyword>
<dbReference type="Gene3D" id="1.20.1250.20">
    <property type="entry name" value="MFS general substrate transporter like domains"/>
    <property type="match status" value="2"/>
</dbReference>
<evidence type="ECO:0000313" key="7">
    <source>
        <dbReference type="EMBL" id="OEV37816.1"/>
    </source>
</evidence>
<dbReference type="GeneID" id="97489919"/>
<dbReference type="PANTHER" id="PTHR43124">
    <property type="entry name" value="PURINE EFFLUX PUMP PBUE"/>
    <property type="match status" value="1"/>
</dbReference>
<evidence type="ECO:0000256" key="1">
    <source>
        <dbReference type="ARBA" id="ARBA00004651"/>
    </source>
</evidence>
<keyword evidence="2" id="KW-1003">Cell membrane</keyword>
<dbReference type="OrthoDB" id="9814237at2"/>
<evidence type="ECO:0000256" key="5">
    <source>
        <dbReference type="ARBA" id="ARBA00023136"/>
    </source>
</evidence>
<dbReference type="EMBL" id="JPRF03000018">
    <property type="protein sequence ID" value="OEV37816.1"/>
    <property type="molecule type" value="Genomic_DNA"/>
</dbReference>
<comment type="subcellular location">
    <subcellularLocation>
        <location evidence="1">Cell membrane</location>
        <topology evidence="1">Multi-pass membrane protein</topology>
    </subcellularLocation>
</comment>
<dbReference type="PANTHER" id="PTHR43124:SF3">
    <property type="entry name" value="CHLORAMPHENICOL EFFLUX PUMP RV0191"/>
    <property type="match status" value="1"/>
</dbReference>
<dbReference type="PROSITE" id="PS50850">
    <property type="entry name" value="MFS"/>
    <property type="match status" value="1"/>
</dbReference>
<dbReference type="GO" id="GO:0005886">
    <property type="term" value="C:plasma membrane"/>
    <property type="evidence" value="ECO:0007669"/>
    <property type="project" value="UniProtKB-SubCell"/>
</dbReference>
<dbReference type="InterPro" id="IPR050189">
    <property type="entry name" value="MFS_Efflux_Transporters"/>
</dbReference>
<proteinExistence type="predicted"/>